<dbReference type="GO" id="GO:0016887">
    <property type="term" value="F:ATP hydrolysis activity"/>
    <property type="evidence" value="ECO:0007669"/>
    <property type="project" value="InterPro"/>
</dbReference>
<dbReference type="Pfam" id="PF17863">
    <property type="entry name" value="AAA_lid_2"/>
    <property type="match status" value="1"/>
</dbReference>
<evidence type="ECO:0000313" key="4">
    <source>
        <dbReference type="EMBL" id="KZS49217.1"/>
    </source>
</evidence>
<dbReference type="PROSITE" id="PS50234">
    <property type="entry name" value="VWFA"/>
    <property type="match status" value="1"/>
</dbReference>
<feature type="domain" description="VWFA" evidence="3">
    <location>
        <begin position="436"/>
        <end position="621"/>
    </location>
</feature>
<dbReference type="InterPro" id="IPR002035">
    <property type="entry name" value="VWF_A"/>
</dbReference>
<dbReference type="InterPro" id="IPR041628">
    <property type="entry name" value="ChlI/MoxR_AAA_lid"/>
</dbReference>
<gene>
    <name evidence="4" type="ORF">AWU65_24645</name>
</gene>
<dbReference type="InterPro" id="IPR036465">
    <property type="entry name" value="vWFA_dom_sf"/>
</dbReference>
<comment type="similarity">
    <text evidence="1">Belongs to the Mg-chelatase subunits D/I family.</text>
</comment>
<dbReference type="GO" id="GO:0005524">
    <property type="term" value="F:ATP binding"/>
    <property type="evidence" value="ECO:0007669"/>
    <property type="project" value="InterPro"/>
</dbReference>
<proteinExistence type="inferred from homology"/>
<dbReference type="SUPFAM" id="SSF53300">
    <property type="entry name" value="vWA-like"/>
    <property type="match status" value="1"/>
</dbReference>
<feature type="compositionally biased region" description="Basic and acidic residues" evidence="2">
    <location>
        <begin position="318"/>
        <end position="337"/>
    </location>
</feature>
<evidence type="ECO:0000256" key="2">
    <source>
        <dbReference type="SAM" id="MobiDB-lite"/>
    </source>
</evidence>
<accession>A0A163MMY9</accession>
<sequence>MYLVNPAIGGVLVSGPSGSGKSLLLHAASSLARGRRKLSVPANLTTDRLLGSLDIQSTLETGKIVHAPGLLEEADGQLLLVDHMNLMPQTMMKEIVSVLSTGRFHVQREGVSAERNSRFMLLAAMDPEEGIPSPPLLDHFGFYVAMDHIGELETRGEIIRRALQFEGDRPAFRDRYLSAEDALHLRLEAAARSLSGVAVSEEMIQLSASIAHQSGSSSSRAELCLIEGAKAVAAWEGREEVTSDDVREAAEYALPHRMRSAAENHGTSRSTSEEHEGEKHSVSSKEEEVIRSQALVRPHDGHELNRQHDLSGDSSFDSDLKTGSDKADGQSDGRDEQVLPPDETFSIKPLDLDMKQREFHHEGPGKRNQTRAFQQQGRSIGFMNPSNRHKTDVAFDATIRAAAPFQRFRPKRKGLAFVIEPDDLRQKKKESRVGATLLFVVDASGSMAARKRMKAVKGAILSLLQDAYVKRDQIGMIAFRKGQAELILPVTRSVDAASKQLKGIPTGGKTPLAAGLVKGYETILSEKRKNKGTWPVMIVVSDGRANESFTGLSANPDIWNECLAIARRIGAEGIPSLVLDTEQGYVRLGRAQQLAEALGAEYRMLDHTDDQRLLSTLRSTLS</sequence>
<dbReference type="Pfam" id="PF07728">
    <property type="entry name" value="AAA_5"/>
    <property type="match status" value="1"/>
</dbReference>
<feature type="compositionally biased region" description="Basic and acidic residues" evidence="2">
    <location>
        <begin position="297"/>
        <end position="311"/>
    </location>
</feature>
<dbReference type="SUPFAM" id="SSF52540">
    <property type="entry name" value="P-loop containing nucleoside triphosphate hydrolases"/>
    <property type="match status" value="1"/>
</dbReference>
<dbReference type="CDD" id="cd00009">
    <property type="entry name" value="AAA"/>
    <property type="match status" value="1"/>
</dbReference>
<dbReference type="CDD" id="cd01451">
    <property type="entry name" value="vWA_Magnesium_chelatase"/>
    <property type="match status" value="1"/>
</dbReference>
<dbReference type="Gene3D" id="3.40.50.300">
    <property type="entry name" value="P-loop containing nucleotide triphosphate hydrolases"/>
    <property type="match status" value="1"/>
</dbReference>
<protein>
    <submittedName>
        <fullName evidence="4">Magnesium chelatase</fullName>
    </submittedName>
</protein>
<dbReference type="InterPro" id="IPR027417">
    <property type="entry name" value="P-loop_NTPase"/>
</dbReference>
<dbReference type="InterPro" id="IPR041702">
    <property type="entry name" value="BchD/ChlD_VWA"/>
</dbReference>
<dbReference type="Gene3D" id="1.10.8.80">
    <property type="entry name" value="Magnesium chelatase subunit I, C-Terminal domain"/>
    <property type="match status" value="1"/>
</dbReference>
<feature type="compositionally biased region" description="Basic and acidic residues" evidence="2">
    <location>
        <begin position="271"/>
        <end position="290"/>
    </location>
</feature>
<keyword evidence="5" id="KW-1185">Reference proteome</keyword>
<evidence type="ECO:0000259" key="3">
    <source>
        <dbReference type="PROSITE" id="PS50234"/>
    </source>
</evidence>
<evidence type="ECO:0000313" key="5">
    <source>
        <dbReference type="Proteomes" id="UP000076796"/>
    </source>
</evidence>
<name>A0A163MMY9_9BACL</name>
<dbReference type="InterPro" id="IPR052989">
    <property type="entry name" value="Mg-chelatase_DI-like"/>
</dbReference>
<dbReference type="Pfam" id="PF13519">
    <property type="entry name" value="VWA_2"/>
    <property type="match status" value="1"/>
</dbReference>
<comment type="caution">
    <text evidence="4">The sequence shown here is derived from an EMBL/GenBank/DDBJ whole genome shotgun (WGS) entry which is preliminary data.</text>
</comment>
<dbReference type="EMBL" id="LWMH01000001">
    <property type="protein sequence ID" value="KZS49217.1"/>
    <property type="molecule type" value="Genomic_DNA"/>
</dbReference>
<dbReference type="PANTHER" id="PTHR35023">
    <property type="entry name" value="CHELATASE-RELATED"/>
    <property type="match status" value="1"/>
</dbReference>
<organism evidence="4 5">
    <name type="scientific">Paenibacillus glucanolyticus</name>
    <dbReference type="NCBI Taxonomy" id="59843"/>
    <lineage>
        <taxon>Bacteria</taxon>
        <taxon>Bacillati</taxon>
        <taxon>Bacillota</taxon>
        <taxon>Bacilli</taxon>
        <taxon>Bacillales</taxon>
        <taxon>Paenibacillaceae</taxon>
        <taxon>Paenibacillus</taxon>
    </lineage>
</organism>
<reference evidence="4" key="1">
    <citation type="journal article" date="2016" name="Genome Announc.">
        <title>Draft genomes of two strains of Paenibacillus glucanolyticus with capability to degrade lignocellulose.</title>
        <authorList>
            <person name="Mathews S.L."/>
            <person name="Pawlak J."/>
            <person name="Grunden A.M."/>
        </authorList>
    </citation>
    <scope>NUCLEOTIDE SEQUENCE [LARGE SCALE GENOMIC DNA]</scope>
    <source>
        <strain evidence="4">SLM1</strain>
    </source>
</reference>
<dbReference type="Proteomes" id="UP000076796">
    <property type="component" value="Unassembled WGS sequence"/>
</dbReference>
<evidence type="ECO:0000256" key="1">
    <source>
        <dbReference type="ARBA" id="ARBA00005799"/>
    </source>
</evidence>
<dbReference type="Gene3D" id="3.40.50.410">
    <property type="entry name" value="von Willebrand factor, type A domain"/>
    <property type="match status" value="1"/>
</dbReference>
<dbReference type="AlphaFoldDB" id="A0A163MMY9"/>
<feature type="region of interest" description="Disordered" evidence="2">
    <location>
        <begin position="254"/>
        <end position="350"/>
    </location>
</feature>
<dbReference type="InterPro" id="IPR011704">
    <property type="entry name" value="ATPase_dyneun-rel_AAA"/>
</dbReference>
<dbReference type="PANTHER" id="PTHR35023:SF1">
    <property type="entry name" value="MG-PROTOPORPHYRIN IX CHELATASE"/>
    <property type="match status" value="1"/>
</dbReference>
<dbReference type="SMART" id="SM00327">
    <property type="entry name" value="VWA"/>
    <property type="match status" value="1"/>
</dbReference>